<gene>
    <name evidence="1" type="ORF">HRbin22_00709</name>
</gene>
<comment type="caution">
    <text evidence="1">The sequence shown here is derived from an EMBL/GenBank/DDBJ whole genome shotgun (WGS) entry which is preliminary data.</text>
</comment>
<reference evidence="2" key="1">
    <citation type="submission" date="2017-09" db="EMBL/GenBank/DDBJ databases">
        <title>Metaegenomics of thermophilic ammonia-oxidizing enrichment culture.</title>
        <authorList>
            <person name="Kato S."/>
            <person name="Suzuki K."/>
        </authorList>
    </citation>
    <scope>NUCLEOTIDE SEQUENCE [LARGE SCALE GENOMIC DNA]</scope>
</reference>
<name>A0A2H5Y4U1_9CHLR</name>
<evidence type="ECO:0000313" key="2">
    <source>
        <dbReference type="Proteomes" id="UP000236642"/>
    </source>
</evidence>
<dbReference type="Proteomes" id="UP000236642">
    <property type="component" value="Unassembled WGS sequence"/>
</dbReference>
<organism evidence="1 2">
    <name type="scientific">Candidatus Thermoflexus japonica</name>
    <dbReference type="NCBI Taxonomy" id="2035417"/>
    <lineage>
        <taxon>Bacteria</taxon>
        <taxon>Bacillati</taxon>
        <taxon>Chloroflexota</taxon>
        <taxon>Thermoflexia</taxon>
        <taxon>Thermoflexales</taxon>
        <taxon>Thermoflexaceae</taxon>
        <taxon>Thermoflexus</taxon>
    </lineage>
</organism>
<dbReference type="InterPro" id="IPR019270">
    <property type="entry name" value="DUF2283"/>
</dbReference>
<evidence type="ECO:0008006" key="3">
    <source>
        <dbReference type="Google" id="ProtNLM"/>
    </source>
</evidence>
<protein>
    <recommendedName>
        <fullName evidence="3">DUF2283 domain-containing protein</fullName>
    </recommendedName>
</protein>
<dbReference type="AlphaFoldDB" id="A0A2H5Y4U1"/>
<evidence type="ECO:0000313" key="1">
    <source>
        <dbReference type="EMBL" id="GBD08469.1"/>
    </source>
</evidence>
<dbReference type="Pfam" id="PF10049">
    <property type="entry name" value="DUF2283"/>
    <property type="match status" value="1"/>
</dbReference>
<dbReference type="PANTHER" id="PTHR37029:SF1">
    <property type="entry name" value="SSR1768 PROTEIN"/>
    <property type="match status" value="1"/>
</dbReference>
<dbReference type="PANTHER" id="PTHR37029">
    <property type="entry name" value="SSR1768 PROTEIN"/>
    <property type="match status" value="1"/>
</dbReference>
<proteinExistence type="predicted"/>
<sequence>MIFEYHPETDMLYIKLIEGVSTESEEIAPGIVLDFDEHNRVIGIEIEDASKIIDLSKLELRALPVVHVILTERTSVKA</sequence>
<accession>A0A2H5Y4U1</accession>
<dbReference type="EMBL" id="BEHY01000010">
    <property type="protein sequence ID" value="GBD08469.1"/>
    <property type="molecule type" value="Genomic_DNA"/>
</dbReference>